<dbReference type="InterPro" id="IPR007235">
    <property type="entry name" value="Glyco_trans_28_C"/>
</dbReference>
<accession>A0A0B4DI00</accession>
<dbReference type="EMBL" id="JWSY01000055">
    <property type="protein sequence ID" value="KIC53928.1"/>
    <property type="molecule type" value="Genomic_DNA"/>
</dbReference>
<dbReference type="SUPFAM" id="SSF53756">
    <property type="entry name" value="UDP-Glycosyltransferase/glycogen phosphorylase"/>
    <property type="match status" value="1"/>
</dbReference>
<sequence length="343" mass="36937">MRAPIGYYVHHQGDGHRQRALEIAAAAPERFVLLGTGLKGRTEDIACVDLEDDRPHDEDRFSGRDEAPVRPETLHYAPYYHAGVRARTARFAQWISDARPALMVIDVSVEMAMLARLCATPVVYVRLAGDRSDPAHLDAFRGAEALLAPFHEQLDGMGASEVRDKTHYFAPQRYLGPKRGSGVLVVHGRGGDPLDGAKLAAAAEATPEKMWTGVGPIEPPPVIPPNLKLAGWIDAIGDEIDKAEVIVGGAGDGLLNAVISADKPFVCLPEPRAYNEQVAKAERLVTLGASIVLAQWPQAQQWLGILQSALALSPADRQQISGQGLGAAGPWLVDLASELEARR</sequence>
<evidence type="ECO:0000259" key="1">
    <source>
        <dbReference type="Pfam" id="PF04101"/>
    </source>
</evidence>
<dbReference type="GO" id="GO:0016758">
    <property type="term" value="F:hexosyltransferase activity"/>
    <property type="evidence" value="ECO:0007669"/>
    <property type="project" value="InterPro"/>
</dbReference>
<dbReference type="AlphaFoldDB" id="A0A0B4DI00"/>
<dbReference type="Pfam" id="PF04101">
    <property type="entry name" value="Glyco_tran_28_C"/>
    <property type="match status" value="1"/>
</dbReference>
<protein>
    <recommendedName>
        <fullName evidence="1">Glycosyl transferase family 28 C-terminal domain-containing protein</fullName>
    </recommendedName>
</protein>
<gene>
    <name evidence="2" type="ORF">RM53_16265</name>
</gene>
<proteinExistence type="predicted"/>
<organism evidence="2 3">
    <name type="scientific">Brevundimonas nasdae</name>
    <dbReference type="NCBI Taxonomy" id="172043"/>
    <lineage>
        <taxon>Bacteria</taxon>
        <taxon>Pseudomonadati</taxon>
        <taxon>Pseudomonadota</taxon>
        <taxon>Alphaproteobacteria</taxon>
        <taxon>Caulobacterales</taxon>
        <taxon>Caulobacteraceae</taxon>
        <taxon>Brevundimonas</taxon>
    </lineage>
</organism>
<dbReference type="Proteomes" id="UP000031166">
    <property type="component" value="Unassembled WGS sequence"/>
</dbReference>
<evidence type="ECO:0000313" key="3">
    <source>
        <dbReference type="Proteomes" id="UP000031166"/>
    </source>
</evidence>
<dbReference type="RefSeq" id="WP_039248683.1">
    <property type="nucleotide sequence ID" value="NZ_JWSY01000055.1"/>
</dbReference>
<evidence type="ECO:0000313" key="2">
    <source>
        <dbReference type="EMBL" id="KIC53928.1"/>
    </source>
</evidence>
<dbReference type="STRING" id="172043.RM53_16265"/>
<reference evidence="2 3" key="1">
    <citation type="submission" date="2014-12" db="EMBL/GenBank/DDBJ databases">
        <title>Genome sequencing of Brevundimonas nasdae TPW30.</title>
        <authorList>
            <person name="Tan P.W."/>
            <person name="Chan K.-G."/>
        </authorList>
    </citation>
    <scope>NUCLEOTIDE SEQUENCE [LARGE SCALE GENOMIC DNA]</scope>
    <source>
        <strain evidence="2 3">TPW30</strain>
    </source>
</reference>
<name>A0A0B4DI00_9CAUL</name>
<feature type="domain" description="Glycosyl transferase family 28 C-terminal" evidence="1">
    <location>
        <begin position="226"/>
        <end position="295"/>
    </location>
</feature>
<dbReference type="Gene3D" id="3.40.50.2000">
    <property type="entry name" value="Glycogen Phosphorylase B"/>
    <property type="match status" value="1"/>
</dbReference>
<comment type="caution">
    <text evidence="2">The sequence shown here is derived from an EMBL/GenBank/DDBJ whole genome shotgun (WGS) entry which is preliminary data.</text>
</comment>